<feature type="non-terminal residue" evidence="1">
    <location>
        <position position="1"/>
    </location>
</feature>
<organism evidence="1 2">
    <name type="scientific">Lymnaea stagnalis</name>
    <name type="common">Great pond snail</name>
    <name type="synonym">Helix stagnalis</name>
    <dbReference type="NCBI Taxonomy" id="6523"/>
    <lineage>
        <taxon>Eukaryota</taxon>
        <taxon>Metazoa</taxon>
        <taxon>Spiralia</taxon>
        <taxon>Lophotrochozoa</taxon>
        <taxon>Mollusca</taxon>
        <taxon>Gastropoda</taxon>
        <taxon>Heterobranchia</taxon>
        <taxon>Euthyneura</taxon>
        <taxon>Panpulmonata</taxon>
        <taxon>Hygrophila</taxon>
        <taxon>Lymnaeoidea</taxon>
        <taxon>Lymnaeidae</taxon>
        <taxon>Lymnaea</taxon>
    </lineage>
</organism>
<name>A0AAV2H948_LYMST</name>
<keyword evidence="2" id="KW-1185">Reference proteome</keyword>
<evidence type="ECO:0000313" key="1">
    <source>
        <dbReference type="EMBL" id="CAL1530234.1"/>
    </source>
</evidence>
<dbReference type="EMBL" id="CAXITT010000065">
    <property type="protein sequence ID" value="CAL1530234.1"/>
    <property type="molecule type" value="Genomic_DNA"/>
</dbReference>
<sequence>LEFVQFLAVFNGSPLDQHISTMTPEFNGDPNAVEIEGDWPYILRIGGVITYIRQGSPLHIYEAYKPQPVDTSTVLVENSNVSSTFTVKISGLYAVHVDITISDENHRNKQYIGVYVNGLVVLGCLNGG</sequence>
<dbReference type="AlphaFoldDB" id="A0AAV2H948"/>
<evidence type="ECO:0000313" key="2">
    <source>
        <dbReference type="Proteomes" id="UP001497497"/>
    </source>
</evidence>
<proteinExistence type="predicted"/>
<gene>
    <name evidence="1" type="ORF">GSLYS_00004367001</name>
</gene>
<comment type="caution">
    <text evidence="1">The sequence shown here is derived from an EMBL/GenBank/DDBJ whole genome shotgun (WGS) entry which is preliminary data.</text>
</comment>
<dbReference type="Proteomes" id="UP001497497">
    <property type="component" value="Unassembled WGS sequence"/>
</dbReference>
<protein>
    <submittedName>
        <fullName evidence="1">Uncharacterized protein</fullName>
    </submittedName>
</protein>
<feature type="non-terminal residue" evidence="1">
    <location>
        <position position="128"/>
    </location>
</feature>
<accession>A0AAV2H948</accession>
<reference evidence="1 2" key="1">
    <citation type="submission" date="2024-04" db="EMBL/GenBank/DDBJ databases">
        <authorList>
            <consortium name="Genoscope - CEA"/>
            <person name="William W."/>
        </authorList>
    </citation>
    <scope>NUCLEOTIDE SEQUENCE [LARGE SCALE GENOMIC DNA]</scope>
</reference>